<protein>
    <submittedName>
        <fullName evidence="3">Uncharacterized protein</fullName>
    </submittedName>
</protein>
<keyword evidence="4" id="KW-1185">Reference proteome</keyword>
<name>A0ABZ1AZZ9_9ACTN</name>
<keyword evidence="2" id="KW-1133">Transmembrane helix</keyword>
<dbReference type="EMBL" id="CP141261">
    <property type="protein sequence ID" value="WRL63707.1"/>
    <property type="molecule type" value="Genomic_DNA"/>
</dbReference>
<dbReference type="Proteomes" id="UP001324287">
    <property type="component" value="Chromosome"/>
</dbReference>
<evidence type="ECO:0000313" key="4">
    <source>
        <dbReference type="Proteomes" id="UP001324287"/>
    </source>
</evidence>
<evidence type="ECO:0000313" key="3">
    <source>
        <dbReference type="EMBL" id="WRL63707.1"/>
    </source>
</evidence>
<feature type="region of interest" description="Disordered" evidence="1">
    <location>
        <begin position="47"/>
        <end position="99"/>
    </location>
</feature>
<sequence>MTVPANTTRSGRAGWFTDRPISVKIGAALAVLAIVAFGLTALAVQRIGTSPTPGTPCTATRSCRSTSWPGRSAPSRVTARATTSSASSTRPPAPTSTPS</sequence>
<feature type="transmembrane region" description="Helical" evidence="2">
    <location>
        <begin position="25"/>
        <end position="44"/>
    </location>
</feature>
<keyword evidence="2" id="KW-0812">Transmembrane</keyword>
<evidence type="ECO:0000256" key="1">
    <source>
        <dbReference type="SAM" id="MobiDB-lite"/>
    </source>
</evidence>
<feature type="compositionally biased region" description="Polar residues" evidence="1">
    <location>
        <begin position="47"/>
        <end position="69"/>
    </location>
</feature>
<feature type="compositionally biased region" description="Low complexity" evidence="1">
    <location>
        <begin position="71"/>
        <end position="90"/>
    </location>
</feature>
<gene>
    <name evidence="3" type="ORF">U6N30_29310</name>
</gene>
<dbReference type="RefSeq" id="WP_324275040.1">
    <property type="nucleotide sequence ID" value="NZ_CP141261.1"/>
</dbReference>
<accession>A0ABZ1AZZ9</accession>
<keyword evidence="2" id="KW-0472">Membrane</keyword>
<evidence type="ECO:0000256" key="2">
    <source>
        <dbReference type="SAM" id="Phobius"/>
    </source>
</evidence>
<organism evidence="3 4">
    <name type="scientific">Blastococcus brunescens</name>
    <dbReference type="NCBI Taxonomy" id="1564165"/>
    <lineage>
        <taxon>Bacteria</taxon>
        <taxon>Bacillati</taxon>
        <taxon>Actinomycetota</taxon>
        <taxon>Actinomycetes</taxon>
        <taxon>Geodermatophilales</taxon>
        <taxon>Geodermatophilaceae</taxon>
        <taxon>Blastococcus</taxon>
    </lineage>
</organism>
<reference evidence="3 4" key="1">
    <citation type="submission" date="2023-12" db="EMBL/GenBank/DDBJ databases">
        <title>Blastococcus brunescens sp. nov., an actonobacterium isolated from sandstone collected in sahara desert.</title>
        <authorList>
            <person name="Gtari M."/>
            <person name="Ghodhbane F."/>
        </authorList>
    </citation>
    <scope>NUCLEOTIDE SEQUENCE [LARGE SCALE GENOMIC DNA]</scope>
    <source>
        <strain evidence="3 4">BMG 8361</strain>
    </source>
</reference>
<proteinExistence type="predicted"/>